<dbReference type="Gene3D" id="3.40.50.300">
    <property type="entry name" value="P-loop containing nucleotide triphosphate hydrolases"/>
    <property type="match status" value="1"/>
</dbReference>
<gene>
    <name evidence="6" type="ORF">H9659_10845</name>
</gene>
<dbReference type="InterPro" id="IPR027417">
    <property type="entry name" value="P-loop_NTPase"/>
</dbReference>
<keyword evidence="3" id="KW-0805">Transcription regulation</keyword>
<evidence type="ECO:0000256" key="2">
    <source>
        <dbReference type="ARBA" id="ARBA00022840"/>
    </source>
</evidence>
<name>A0ABR8PKY2_9BACL</name>
<dbReference type="InterPro" id="IPR035965">
    <property type="entry name" value="PAS-like_dom_sf"/>
</dbReference>
<dbReference type="Gene3D" id="1.10.8.60">
    <property type="match status" value="1"/>
</dbReference>
<dbReference type="InterPro" id="IPR009057">
    <property type="entry name" value="Homeodomain-like_sf"/>
</dbReference>
<dbReference type="RefSeq" id="WP_191690374.1">
    <property type="nucleotide sequence ID" value="NZ_JACSQY010000008.1"/>
</dbReference>
<dbReference type="Gene3D" id="1.10.10.60">
    <property type="entry name" value="Homeodomain-like"/>
    <property type="match status" value="1"/>
</dbReference>
<evidence type="ECO:0000256" key="4">
    <source>
        <dbReference type="ARBA" id="ARBA00023163"/>
    </source>
</evidence>
<evidence type="ECO:0000313" key="7">
    <source>
        <dbReference type="Proteomes" id="UP000659496"/>
    </source>
</evidence>
<evidence type="ECO:0000256" key="1">
    <source>
        <dbReference type="ARBA" id="ARBA00022741"/>
    </source>
</evidence>
<reference evidence="6 7" key="1">
    <citation type="submission" date="2020-08" db="EMBL/GenBank/DDBJ databases">
        <title>A Genomic Blueprint of the Chicken Gut Microbiome.</title>
        <authorList>
            <person name="Gilroy R."/>
            <person name="Ravi A."/>
            <person name="Getino M."/>
            <person name="Pursley I."/>
            <person name="Horton D.L."/>
            <person name="Alikhan N.-F."/>
            <person name="Baker D."/>
            <person name="Gharbi K."/>
            <person name="Hall N."/>
            <person name="Watson M."/>
            <person name="Adriaenssens E.M."/>
            <person name="Foster-Nyarko E."/>
            <person name="Jarju S."/>
            <person name="Secka A."/>
            <person name="Antonio M."/>
            <person name="Oren A."/>
            <person name="Chaudhuri R."/>
            <person name="La Ragione R.M."/>
            <person name="Hildebrand F."/>
            <person name="Pallen M.J."/>
        </authorList>
    </citation>
    <scope>NUCLEOTIDE SEQUENCE [LARGE SCALE GENOMIC DNA]</scope>
    <source>
        <strain evidence="6 7">Sa3CUA8</strain>
    </source>
</reference>
<organism evidence="6 7">
    <name type="scientific">Sporosarcina gallistercoris</name>
    <dbReference type="NCBI Taxonomy" id="2762245"/>
    <lineage>
        <taxon>Bacteria</taxon>
        <taxon>Bacillati</taxon>
        <taxon>Bacillota</taxon>
        <taxon>Bacilli</taxon>
        <taxon>Bacillales</taxon>
        <taxon>Caryophanaceae</taxon>
        <taxon>Sporosarcina</taxon>
    </lineage>
</organism>
<keyword evidence="2" id="KW-0067">ATP-binding</keyword>
<dbReference type="CDD" id="cd00009">
    <property type="entry name" value="AAA"/>
    <property type="match status" value="1"/>
</dbReference>
<dbReference type="EMBL" id="JACSQY010000008">
    <property type="protein sequence ID" value="MBD7908828.1"/>
    <property type="molecule type" value="Genomic_DNA"/>
</dbReference>
<dbReference type="Pfam" id="PF25601">
    <property type="entry name" value="AAA_lid_14"/>
    <property type="match status" value="1"/>
</dbReference>
<evidence type="ECO:0000313" key="6">
    <source>
        <dbReference type="EMBL" id="MBD7908828.1"/>
    </source>
</evidence>
<evidence type="ECO:0000256" key="3">
    <source>
        <dbReference type="ARBA" id="ARBA00023015"/>
    </source>
</evidence>
<dbReference type="InterPro" id="IPR000014">
    <property type="entry name" value="PAS"/>
</dbReference>
<dbReference type="InterPro" id="IPR058031">
    <property type="entry name" value="AAA_lid_NorR"/>
</dbReference>
<keyword evidence="7" id="KW-1185">Reference proteome</keyword>
<dbReference type="Pfam" id="PF02954">
    <property type="entry name" value="HTH_8"/>
    <property type="match status" value="1"/>
</dbReference>
<proteinExistence type="predicted"/>
<dbReference type="InterPro" id="IPR002078">
    <property type="entry name" value="Sigma_54_int"/>
</dbReference>
<dbReference type="PANTHER" id="PTHR32071">
    <property type="entry name" value="TRANSCRIPTIONAL REGULATORY PROTEIN"/>
    <property type="match status" value="1"/>
</dbReference>
<sequence>MSVFDESLFPFYEFAVQHAGVGIHAVNSEGRTIIYNDKMKEIEGLDLEDIRDLSILELFSFRQHPSTLMEVLQSGKEQLNIKQTYWNQNETEITTINNTYPIVNDGLLIGAVELSHDVTALEKFVLQPLTKDREPVLLNNIVAESDSMKKIIATAKKAVRAKLPVLLVGEAGTGKDLVAQGIHHEVPVADSSFYTLYCNRSDNQSIDRLATELKTDASFTLFCERIDFLSIELQRKLLRILESSDFHKRQFIASIGEDPVELIAAGSLLKELYYFFASFTIRFPPLRERKEDILPFVKRYLARRKESLGTALNDITDDVQELFLSYTWPGNIRELEMLLNEVASLSSAETTITYEMLPQYFRTKSAVMDEGSVPLPSFIMPSEKDLLPLDKFLREAESYYLQKALAIHDGNITRTANALSMSRQNLQYRLRKNKKGGEA</sequence>
<keyword evidence="1" id="KW-0547">Nucleotide-binding</keyword>
<accession>A0ABR8PKY2</accession>
<feature type="domain" description="Sigma-54 factor interaction" evidence="5">
    <location>
        <begin position="141"/>
        <end position="344"/>
    </location>
</feature>
<keyword evidence="4" id="KW-0804">Transcription</keyword>
<dbReference type="SUPFAM" id="SSF52540">
    <property type="entry name" value="P-loop containing nucleoside triphosphate hydrolases"/>
    <property type="match status" value="1"/>
</dbReference>
<dbReference type="PANTHER" id="PTHR32071:SF74">
    <property type="entry name" value="TRANSCRIPTIONAL ACTIVATOR ROCR"/>
    <property type="match status" value="1"/>
</dbReference>
<dbReference type="SMART" id="SM00091">
    <property type="entry name" value="PAS"/>
    <property type="match status" value="1"/>
</dbReference>
<dbReference type="Gene3D" id="3.30.450.20">
    <property type="entry name" value="PAS domain"/>
    <property type="match status" value="1"/>
</dbReference>
<dbReference type="SUPFAM" id="SSF55785">
    <property type="entry name" value="PYP-like sensor domain (PAS domain)"/>
    <property type="match status" value="1"/>
</dbReference>
<comment type="caution">
    <text evidence="6">The sequence shown here is derived from an EMBL/GenBank/DDBJ whole genome shotgun (WGS) entry which is preliminary data.</text>
</comment>
<dbReference type="Pfam" id="PF14532">
    <property type="entry name" value="Sigma54_activ_2"/>
    <property type="match status" value="1"/>
</dbReference>
<dbReference type="PROSITE" id="PS50045">
    <property type="entry name" value="SIGMA54_INTERACT_4"/>
    <property type="match status" value="1"/>
</dbReference>
<dbReference type="Proteomes" id="UP000659496">
    <property type="component" value="Unassembled WGS sequence"/>
</dbReference>
<evidence type="ECO:0000259" key="5">
    <source>
        <dbReference type="PROSITE" id="PS50045"/>
    </source>
</evidence>
<protein>
    <submittedName>
        <fullName evidence="6">Sigma 54-interacting transcriptional regulator</fullName>
    </submittedName>
</protein>
<dbReference type="InterPro" id="IPR002197">
    <property type="entry name" value="HTH_Fis"/>
</dbReference>
<dbReference type="SUPFAM" id="SSF46689">
    <property type="entry name" value="Homeodomain-like"/>
    <property type="match status" value="1"/>
</dbReference>